<evidence type="ECO:0008006" key="3">
    <source>
        <dbReference type="Google" id="ProtNLM"/>
    </source>
</evidence>
<sequence length="158" mass="18788">MPCRIILKPLEKCEVIEVHNGKSIRWLKLYIRNKFGIPIRNQTWHLENKIVWSPANYNWPDINIKDNDTITVTPYKVGGGFALAKLYDFNNFENRIEIDFSETAPPWRHVRPGICFIGQCKNENCEECYLMPWIWSVFFDLSMLLLPYGKMKKAFWAW</sequence>
<reference evidence="1" key="1">
    <citation type="submission" date="2021-09" db="EMBL/GenBank/DDBJ databases">
        <authorList>
            <consortium name="AG Swart"/>
            <person name="Singh M."/>
            <person name="Singh A."/>
            <person name="Seah K."/>
            <person name="Emmerich C."/>
        </authorList>
    </citation>
    <scope>NUCLEOTIDE SEQUENCE</scope>
    <source>
        <strain evidence="1">ATCC30299</strain>
    </source>
</reference>
<gene>
    <name evidence="1" type="ORF">BSTOLATCC_MIC65386</name>
</gene>
<keyword evidence="2" id="KW-1185">Reference proteome</keyword>
<evidence type="ECO:0000313" key="2">
    <source>
        <dbReference type="Proteomes" id="UP001162131"/>
    </source>
</evidence>
<dbReference type="EMBL" id="CAJZBQ010000063">
    <property type="protein sequence ID" value="CAG9336081.1"/>
    <property type="molecule type" value="Genomic_DNA"/>
</dbReference>
<name>A0AAU9KJX7_9CILI</name>
<protein>
    <recommendedName>
        <fullName evidence="3">Ubiquitin-like domain-containing protein</fullName>
    </recommendedName>
</protein>
<accession>A0AAU9KJX7</accession>
<dbReference type="SUPFAM" id="SSF54236">
    <property type="entry name" value="Ubiquitin-like"/>
    <property type="match status" value="1"/>
</dbReference>
<dbReference type="InterPro" id="IPR029071">
    <property type="entry name" value="Ubiquitin-like_domsf"/>
</dbReference>
<comment type="caution">
    <text evidence="1">The sequence shown here is derived from an EMBL/GenBank/DDBJ whole genome shotgun (WGS) entry which is preliminary data.</text>
</comment>
<evidence type="ECO:0000313" key="1">
    <source>
        <dbReference type="EMBL" id="CAG9336081.1"/>
    </source>
</evidence>
<organism evidence="1 2">
    <name type="scientific">Blepharisma stoltei</name>
    <dbReference type="NCBI Taxonomy" id="1481888"/>
    <lineage>
        <taxon>Eukaryota</taxon>
        <taxon>Sar</taxon>
        <taxon>Alveolata</taxon>
        <taxon>Ciliophora</taxon>
        <taxon>Postciliodesmatophora</taxon>
        <taxon>Heterotrichea</taxon>
        <taxon>Heterotrichida</taxon>
        <taxon>Blepharismidae</taxon>
        <taxon>Blepharisma</taxon>
    </lineage>
</organism>
<proteinExistence type="predicted"/>
<dbReference type="AlphaFoldDB" id="A0AAU9KJX7"/>
<dbReference type="Proteomes" id="UP001162131">
    <property type="component" value="Unassembled WGS sequence"/>
</dbReference>